<gene>
    <name evidence="1" type="ORF">A3A75_01995</name>
</gene>
<proteinExistence type="predicted"/>
<sequence>MREDDLFISTSGESSAARPVNKEVAEYISRIRRADGELIPLPGKTSRLEEPLYISARYGKSPETGDEDEYLIIDVIAQRGEKYIPVGMKDYKIHEEIAESRFNAHTLLPATNDAHREADARWGGKDALSVESMKLDQAVDQTRIEEEVARLRERGIVTDEQTPATPVYRGLGIAKLLVASSILILEEKGIKEVEFGEIDTAAQGVWNRFGGREWSTVPLTELTKSPNIIPSIETFLTVKK</sequence>
<evidence type="ECO:0000313" key="2">
    <source>
        <dbReference type="Proteomes" id="UP000179018"/>
    </source>
</evidence>
<dbReference type="InterPro" id="IPR016181">
    <property type="entry name" value="Acyl_CoA_acyltransferase"/>
</dbReference>
<organism evidence="1 2">
    <name type="scientific">Candidatus Woesebacteria bacterium RIFCSPLOWO2_01_FULL_39_10</name>
    <dbReference type="NCBI Taxonomy" id="1802516"/>
    <lineage>
        <taxon>Bacteria</taxon>
        <taxon>Candidatus Woeseibacteriota</taxon>
    </lineage>
</organism>
<evidence type="ECO:0000313" key="1">
    <source>
        <dbReference type="EMBL" id="OGM61008.1"/>
    </source>
</evidence>
<dbReference type="EMBL" id="MGHC01000002">
    <property type="protein sequence ID" value="OGM61008.1"/>
    <property type="molecule type" value="Genomic_DNA"/>
</dbReference>
<protein>
    <submittedName>
        <fullName evidence="1">Uncharacterized protein</fullName>
    </submittedName>
</protein>
<dbReference type="Proteomes" id="UP000179018">
    <property type="component" value="Unassembled WGS sequence"/>
</dbReference>
<dbReference type="SUPFAM" id="SSF55729">
    <property type="entry name" value="Acyl-CoA N-acyltransferases (Nat)"/>
    <property type="match status" value="1"/>
</dbReference>
<name>A0A1F8BCF0_9BACT</name>
<comment type="caution">
    <text evidence="1">The sequence shown here is derived from an EMBL/GenBank/DDBJ whole genome shotgun (WGS) entry which is preliminary data.</text>
</comment>
<dbReference type="STRING" id="1802516.A3A75_01995"/>
<accession>A0A1F8BCF0</accession>
<reference evidence="1 2" key="1">
    <citation type="journal article" date="2016" name="Nat. Commun.">
        <title>Thousands of microbial genomes shed light on interconnected biogeochemical processes in an aquifer system.</title>
        <authorList>
            <person name="Anantharaman K."/>
            <person name="Brown C.T."/>
            <person name="Hug L.A."/>
            <person name="Sharon I."/>
            <person name="Castelle C.J."/>
            <person name="Probst A.J."/>
            <person name="Thomas B.C."/>
            <person name="Singh A."/>
            <person name="Wilkins M.J."/>
            <person name="Karaoz U."/>
            <person name="Brodie E.L."/>
            <person name="Williams K.H."/>
            <person name="Hubbard S.S."/>
            <person name="Banfield J.F."/>
        </authorList>
    </citation>
    <scope>NUCLEOTIDE SEQUENCE [LARGE SCALE GENOMIC DNA]</scope>
</reference>
<dbReference type="AlphaFoldDB" id="A0A1F8BCF0"/>